<name>A0A560GYV8_9PROT</name>
<dbReference type="AlphaFoldDB" id="A0A560GYV8"/>
<dbReference type="OrthoDB" id="5609383at2"/>
<protein>
    <recommendedName>
        <fullName evidence="4">MxaH protein</fullName>
    </recommendedName>
</protein>
<sequence length="167" mass="18456">MRTVALAILLLCGVALLACDDETAPSPKGKVVARQGGERLPAWLDVRETMEPALWLRSREEGHPVLAADPEVDRLRRALRQAAERFIEEPRMIANRTAQTSDALMEMGQPELAVDILVGMIDVADATPHKQIYGALCQHYLNLRKSGMERSAALARLVASYKTQNNL</sequence>
<evidence type="ECO:0000313" key="2">
    <source>
        <dbReference type="EMBL" id="TWB39041.1"/>
    </source>
</evidence>
<comment type="caution">
    <text evidence="2">The sequence shown here is derived from an EMBL/GenBank/DDBJ whole genome shotgun (WGS) entry which is preliminary data.</text>
</comment>
<dbReference type="PROSITE" id="PS51257">
    <property type="entry name" value="PROKAR_LIPOPROTEIN"/>
    <property type="match status" value="1"/>
</dbReference>
<organism evidence="2 3">
    <name type="scientific">Nitrospirillum amazonense</name>
    <dbReference type="NCBI Taxonomy" id="28077"/>
    <lineage>
        <taxon>Bacteria</taxon>
        <taxon>Pseudomonadati</taxon>
        <taxon>Pseudomonadota</taxon>
        <taxon>Alphaproteobacteria</taxon>
        <taxon>Rhodospirillales</taxon>
        <taxon>Azospirillaceae</taxon>
        <taxon>Nitrospirillum</taxon>
    </lineage>
</organism>
<proteinExistence type="predicted"/>
<reference evidence="2 3" key="1">
    <citation type="submission" date="2019-06" db="EMBL/GenBank/DDBJ databases">
        <title>Genomic Encyclopedia of Type Strains, Phase IV (KMG-V): Genome sequencing to study the core and pangenomes of soil and plant-associated prokaryotes.</title>
        <authorList>
            <person name="Whitman W."/>
        </authorList>
    </citation>
    <scope>NUCLEOTIDE SEQUENCE [LARGE SCALE GENOMIC DNA]</scope>
    <source>
        <strain evidence="2 3">BR 11622</strain>
    </source>
</reference>
<dbReference type="EMBL" id="VITR01000011">
    <property type="protein sequence ID" value="TWB39041.1"/>
    <property type="molecule type" value="Genomic_DNA"/>
</dbReference>
<dbReference type="RefSeq" id="WP_145734415.1">
    <property type="nucleotide sequence ID" value="NZ_VITR01000011.1"/>
</dbReference>
<gene>
    <name evidence="2" type="ORF">FBZ90_11136</name>
</gene>
<feature type="signal peptide" evidence="1">
    <location>
        <begin position="1"/>
        <end position="17"/>
    </location>
</feature>
<evidence type="ECO:0008006" key="4">
    <source>
        <dbReference type="Google" id="ProtNLM"/>
    </source>
</evidence>
<keyword evidence="1" id="KW-0732">Signal</keyword>
<dbReference type="Proteomes" id="UP000315751">
    <property type="component" value="Unassembled WGS sequence"/>
</dbReference>
<evidence type="ECO:0000256" key="1">
    <source>
        <dbReference type="SAM" id="SignalP"/>
    </source>
</evidence>
<feature type="chain" id="PRO_5022198672" description="MxaH protein" evidence="1">
    <location>
        <begin position="18"/>
        <end position="167"/>
    </location>
</feature>
<accession>A0A560GYV8</accession>
<keyword evidence="3" id="KW-1185">Reference proteome</keyword>
<evidence type="ECO:0000313" key="3">
    <source>
        <dbReference type="Proteomes" id="UP000315751"/>
    </source>
</evidence>